<dbReference type="EMBL" id="JAJFAZ020000001">
    <property type="protein sequence ID" value="KAI5350737.1"/>
    <property type="molecule type" value="Genomic_DNA"/>
</dbReference>
<evidence type="ECO:0000313" key="1">
    <source>
        <dbReference type="EMBL" id="KAI5350737.1"/>
    </source>
</evidence>
<name>A0AAD4ZMD6_PRUDU</name>
<accession>A0AAD4ZMD6</accession>
<evidence type="ECO:0000313" key="2">
    <source>
        <dbReference type="Proteomes" id="UP001054821"/>
    </source>
</evidence>
<keyword evidence="2" id="KW-1185">Reference proteome</keyword>
<gene>
    <name evidence="1" type="ORF">L3X38_003628</name>
</gene>
<reference evidence="1 2" key="1">
    <citation type="journal article" date="2022" name="G3 (Bethesda)">
        <title>Whole-genome sequence and methylome profiling of the almond [Prunus dulcis (Mill.) D.A. Webb] cultivar 'Nonpareil'.</title>
        <authorList>
            <person name="D'Amico-Willman K.M."/>
            <person name="Ouma W.Z."/>
            <person name="Meulia T."/>
            <person name="Sideli G.M."/>
            <person name="Gradziel T.M."/>
            <person name="Fresnedo-Ramirez J."/>
        </authorList>
    </citation>
    <scope>NUCLEOTIDE SEQUENCE [LARGE SCALE GENOMIC DNA]</scope>
    <source>
        <strain evidence="1">Clone GOH B32 T37-40</strain>
    </source>
</reference>
<dbReference type="AlphaFoldDB" id="A0AAD4ZMD6"/>
<dbReference type="Proteomes" id="UP001054821">
    <property type="component" value="Chromosome 1"/>
</dbReference>
<proteinExistence type="predicted"/>
<comment type="caution">
    <text evidence="1">The sequence shown here is derived from an EMBL/GenBank/DDBJ whole genome shotgun (WGS) entry which is preliminary data.</text>
</comment>
<sequence length="91" mass="9921">MTFNELSTVGVEVGIGVELGFDIGLVDELKFFDLLVIYFYDGEMRLRVPGLETTTILVGDHACAAGCGLETVVVQMRLIRCFGVRDGVFDG</sequence>
<protein>
    <submittedName>
        <fullName evidence="1">Uncharacterized protein</fullName>
    </submittedName>
</protein>
<organism evidence="1 2">
    <name type="scientific">Prunus dulcis</name>
    <name type="common">Almond</name>
    <name type="synonym">Amygdalus dulcis</name>
    <dbReference type="NCBI Taxonomy" id="3755"/>
    <lineage>
        <taxon>Eukaryota</taxon>
        <taxon>Viridiplantae</taxon>
        <taxon>Streptophyta</taxon>
        <taxon>Embryophyta</taxon>
        <taxon>Tracheophyta</taxon>
        <taxon>Spermatophyta</taxon>
        <taxon>Magnoliopsida</taxon>
        <taxon>eudicotyledons</taxon>
        <taxon>Gunneridae</taxon>
        <taxon>Pentapetalae</taxon>
        <taxon>rosids</taxon>
        <taxon>fabids</taxon>
        <taxon>Rosales</taxon>
        <taxon>Rosaceae</taxon>
        <taxon>Amygdaloideae</taxon>
        <taxon>Amygdaleae</taxon>
        <taxon>Prunus</taxon>
    </lineage>
</organism>